<organism evidence="1 2">
    <name type="scientific">Pristionchus mayeri</name>
    <dbReference type="NCBI Taxonomy" id="1317129"/>
    <lineage>
        <taxon>Eukaryota</taxon>
        <taxon>Metazoa</taxon>
        <taxon>Ecdysozoa</taxon>
        <taxon>Nematoda</taxon>
        <taxon>Chromadorea</taxon>
        <taxon>Rhabditida</taxon>
        <taxon>Rhabditina</taxon>
        <taxon>Diplogasteromorpha</taxon>
        <taxon>Diplogasteroidea</taxon>
        <taxon>Neodiplogasteridae</taxon>
        <taxon>Pristionchus</taxon>
    </lineage>
</organism>
<gene>
    <name evidence="1" type="ORF">PMAYCL1PPCAC_08279</name>
</gene>
<protein>
    <submittedName>
        <fullName evidence="1">Uncharacterized protein</fullName>
    </submittedName>
</protein>
<accession>A0AAN4ZEI9</accession>
<sequence>MSTNEVLNFTQQEDFHPNVLNLYQDAAGNSYYLKRGRPQRLYAKSKTDNSEVPAHSPSEINYVERIDSSIFFETDDHKIYRARFDPP</sequence>
<feature type="non-terminal residue" evidence="1">
    <location>
        <position position="87"/>
    </location>
</feature>
<proteinExistence type="predicted"/>
<dbReference type="EMBL" id="BTRK01000002">
    <property type="protein sequence ID" value="GMR38084.1"/>
    <property type="molecule type" value="Genomic_DNA"/>
</dbReference>
<dbReference type="Proteomes" id="UP001328107">
    <property type="component" value="Unassembled WGS sequence"/>
</dbReference>
<dbReference type="AlphaFoldDB" id="A0AAN4ZEI9"/>
<reference evidence="2" key="1">
    <citation type="submission" date="2022-10" db="EMBL/GenBank/DDBJ databases">
        <title>Genome assembly of Pristionchus species.</title>
        <authorList>
            <person name="Yoshida K."/>
            <person name="Sommer R.J."/>
        </authorList>
    </citation>
    <scope>NUCLEOTIDE SEQUENCE [LARGE SCALE GENOMIC DNA]</scope>
    <source>
        <strain evidence="2">RS5460</strain>
    </source>
</reference>
<keyword evidence="2" id="KW-1185">Reference proteome</keyword>
<evidence type="ECO:0000313" key="2">
    <source>
        <dbReference type="Proteomes" id="UP001328107"/>
    </source>
</evidence>
<evidence type="ECO:0000313" key="1">
    <source>
        <dbReference type="EMBL" id="GMR38084.1"/>
    </source>
</evidence>
<comment type="caution">
    <text evidence="1">The sequence shown here is derived from an EMBL/GenBank/DDBJ whole genome shotgun (WGS) entry which is preliminary data.</text>
</comment>
<name>A0AAN4ZEI9_9BILA</name>